<reference evidence="2 3" key="1">
    <citation type="journal article" date="2016" name="Nat. Commun.">
        <title>Ectomycorrhizal ecology is imprinted in the genome of the dominant symbiotic fungus Cenococcum geophilum.</title>
        <authorList>
            <consortium name="DOE Joint Genome Institute"/>
            <person name="Peter M."/>
            <person name="Kohler A."/>
            <person name="Ohm R.A."/>
            <person name="Kuo A."/>
            <person name="Krutzmann J."/>
            <person name="Morin E."/>
            <person name="Arend M."/>
            <person name="Barry K.W."/>
            <person name="Binder M."/>
            <person name="Choi C."/>
            <person name="Clum A."/>
            <person name="Copeland A."/>
            <person name="Grisel N."/>
            <person name="Haridas S."/>
            <person name="Kipfer T."/>
            <person name="LaButti K."/>
            <person name="Lindquist E."/>
            <person name="Lipzen A."/>
            <person name="Maire R."/>
            <person name="Meier B."/>
            <person name="Mihaltcheva S."/>
            <person name="Molinier V."/>
            <person name="Murat C."/>
            <person name="Poggeler S."/>
            <person name="Quandt C.A."/>
            <person name="Sperisen C."/>
            <person name="Tritt A."/>
            <person name="Tisserant E."/>
            <person name="Crous P.W."/>
            <person name="Henrissat B."/>
            <person name="Nehls U."/>
            <person name="Egli S."/>
            <person name="Spatafora J.W."/>
            <person name="Grigoriev I.V."/>
            <person name="Martin F.M."/>
        </authorList>
    </citation>
    <scope>NUCLEOTIDE SEQUENCE [LARGE SCALE GENOMIC DNA]</scope>
    <source>
        <strain evidence="2 3">CBS 459.81</strain>
    </source>
</reference>
<organism evidence="2 3">
    <name type="scientific">Lepidopterella palustris CBS 459.81</name>
    <dbReference type="NCBI Taxonomy" id="1314670"/>
    <lineage>
        <taxon>Eukaryota</taxon>
        <taxon>Fungi</taxon>
        <taxon>Dikarya</taxon>
        <taxon>Ascomycota</taxon>
        <taxon>Pezizomycotina</taxon>
        <taxon>Dothideomycetes</taxon>
        <taxon>Pleosporomycetidae</taxon>
        <taxon>Mytilinidiales</taxon>
        <taxon>Argynnaceae</taxon>
        <taxon>Lepidopterella</taxon>
    </lineage>
</organism>
<evidence type="ECO:0000259" key="1">
    <source>
        <dbReference type="Pfam" id="PF01926"/>
    </source>
</evidence>
<proteinExistence type="predicted"/>
<accession>A0A8E2E7U7</accession>
<evidence type="ECO:0000313" key="3">
    <source>
        <dbReference type="Proteomes" id="UP000250266"/>
    </source>
</evidence>
<dbReference type="InterPro" id="IPR006073">
    <property type="entry name" value="GTP-bd"/>
</dbReference>
<keyword evidence="3" id="KW-1185">Reference proteome</keyword>
<dbReference type="AlphaFoldDB" id="A0A8E2E7U7"/>
<sequence>VMGQTGTGKTTFISKATGLDLSIGHELESCTQHVEEFETTVDGRTVKLIDTPGFDDGARSDSDILENIAYYLKRAHDSKIYVTGIIYLHRITDPRMGGSAVRNLRLLKKICGPDFYGNLVLATIRWNEVSPEEGERRERGLRTKDTYWEEFIKQGATIRRHDDERESAIRIIRHLLKKTPVVLRFQRELAEHGIVAKTAVGEELISYLAEMSEKSRIRIAQLEKEL</sequence>
<dbReference type="Proteomes" id="UP000250266">
    <property type="component" value="Unassembled WGS sequence"/>
</dbReference>
<evidence type="ECO:0000313" key="2">
    <source>
        <dbReference type="EMBL" id="OCK79036.1"/>
    </source>
</evidence>
<dbReference type="Gene3D" id="3.40.50.300">
    <property type="entry name" value="P-loop containing nucleotide triphosphate hydrolases"/>
    <property type="match status" value="1"/>
</dbReference>
<protein>
    <recommendedName>
        <fullName evidence="1">G domain-containing protein</fullName>
    </recommendedName>
</protein>
<dbReference type="OrthoDB" id="8954335at2759"/>
<dbReference type="EMBL" id="KV745026">
    <property type="protein sequence ID" value="OCK79036.1"/>
    <property type="molecule type" value="Genomic_DNA"/>
</dbReference>
<feature type="domain" description="G" evidence="1">
    <location>
        <begin position="1"/>
        <end position="66"/>
    </location>
</feature>
<gene>
    <name evidence="2" type="ORF">K432DRAFT_262136</name>
</gene>
<dbReference type="InterPro" id="IPR027417">
    <property type="entry name" value="P-loop_NTPase"/>
</dbReference>
<dbReference type="Pfam" id="PF01926">
    <property type="entry name" value="MMR_HSR1"/>
    <property type="match status" value="1"/>
</dbReference>
<feature type="non-terminal residue" evidence="2">
    <location>
        <position position="226"/>
    </location>
</feature>
<feature type="non-terminal residue" evidence="2">
    <location>
        <position position="1"/>
    </location>
</feature>
<name>A0A8E2E7U7_9PEZI</name>
<dbReference type="GO" id="GO:0005525">
    <property type="term" value="F:GTP binding"/>
    <property type="evidence" value="ECO:0007669"/>
    <property type="project" value="InterPro"/>
</dbReference>
<dbReference type="SUPFAM" id="SSF52540">
    <property type="entry name" value="P-loop containing nucleoside triphosphate hydrolases"/>
    <property type="match status" value="1"/>
</dbReference>